<feature type="compositionally biased region" description="Low complexity" evidence="8">
    <location>
        <begin position="510"/>
        <end position="519"/>
    </location>
</feature>
<evidence type="ECO:0000313" key="12">
    <source>
        <dbReference type="EMBL" id="OYQ31418.1"/>
    </source>
</evidence>
<evidence type="ECO:0000259" key="9">
    <source>
        <dbReference type="PROSITE" id="PS51192"/>
    </source>
</evidence>
<evidence type="ECO:0000256" key="7">
    <source>
        <dbReference type="RuleBase" id="RU000492"/>
    </source>
</evidence>
<dbReference type="InterPro" id="IPR044742">
    <property type="entry name" value="DEAD/DEAH_RhlB"/>
</dbReference>
<dbReference type="Pfam" id="PF00271">
    <property type="entry name" value="Helicase_C"/>
    <property type="match status" value="1"/>
</dbReference>
<dbReference type="PROSITE" id="PS51194">
    <property type="entry name" value="HELICASE_CTER"/>
    <property type="match status" value="1"/>
</dbReference>
<dbReference type="GO" id="GO:0003676">
    <property type="term" value="F:nucleic acid binding"/>
    <property type="evidence" value="ECO:0007669"/>
    <property type="project" value="InterPro"/>
</dbReference>
<evidence type="ECO:0000256" key="6">
    <source>
        <dbReference type="PROSITE-ProRule" id="PRU00552"/>
    </source>
</evidence>
<evidence type="ECO:0000256" key="4">
    <source>
        <dbReference type="ARBA" id="ARBA00022840"/>
    </source>
</evidence>
<feature type="compositionally biased region" description="Basic and acidic residues" evidence="8">
    <location>
        <begin position="423"/>
        <end position="444"/>
    </location>
</feature>
<dbReference type="GO" id="GO:0005524">
    <property type="term" value="F:ATP binding"/>
    <property type="evidence" value="ECO:0007669"/>
    <property type="project" value="UniProtKB-KW"/>
</dbReference>
<accession>A0A255YQC3</accession>
<protein>
    <recommendedName>
        <fullName evidence="14">DEAD/DEAH box helicase</fullName>
    </recommendedName>
</protein>
<dbReference type="PROSITE" id="PS00039">
    <property type="entry name" value="DEAD_ATP_HELICASE"/>
    <property type="match status" value="1"/>
</dbReference>
<proteinExistence type="inferred from homology"/>
<keyword evidence="2 7" id="KW-0378">Hydrolase</keyword>
<evidence type="ECO:0000256" key="3">
    <source>
        <dbReference type="ARBA" id="ARBA00022806"/>
    </source>
</evidence>
<feature type="domain" description="Helicase ATP-binding" evidence="9">
    <location>
        <begin position="33"/>
        <end position="209"/>
    </location>
</feature>
<dbReference type="PROSITE" id="PS51195">
    <property type="entry name" value="Q_MOTIF"/>
    <property type="match status" value="1"/>
</dbReference>
<dbReference type="Gene3D" id="3.40.50.300">
    <property type="entry name" value="P-loop containing nucleotide triphosphate hydrolases"/>
    <property type="match status" value="2"/>
</dbReference>
<comment type="similarity">
    <text evidence="5 7">Belongs to the DEAD box helicase family.</text>
</comment>
<dbReference type="PROSITE" id="PS51192">
    <property type="entry name" value="HELICASE_ATP_BIND_1"/>
    <property type="match status" value="1"/>
</dbReference>
<evidence type="ECO:0008006" key="14">
    <source>
        <dbReference type="Google" id="ProtNLM"/>
    </source>
</evidence>
<keyword evidence="4 7" id="KW-0067">ATP-binding</keyword>
<dbReference type="InterPro" id="IPR001650">
    <property type="entry name" value="Helicase_C-like"/>
</dbReference>
<dbReference type="GO" id="GO:0016787">
    <property type="term" value="F:hydrolase activity"/>
    <property type="evidence" value="ECO:0007669"/>
    <property type="project" value="UniProtKB-KW"/>
</dbReference>
<evidence type="ECO:0000259" key="10">
    <source>
        <dbReference type="PROSITE" id="PS51194"/>
    </source>
</evidence>
<dbReference type="CDD" id="cd00268">
    <property type="entry name" value="DEADc"/>
    <property type="match status" value="1"/>
</dbReference>
<dbReference type="Pfam" id="PF00270">
    <property type="entry name" value="DEAD"/>
    <property type="match status" value="1"/>
</dbReference>
<keyword evidence="3 7" id="KW-0347">Helicase</keyword>
<dbReference type="InterPro" id="IPR014014">
    <property type="entry name" value="RNA_helicase_DEAD_Q_motif"/>
</dbReference>
<keyword evidence="13" id="KW-1185">Reference proteome</keyword>
<dbReference type="GO" id="GO:0003724">
    <property type="term" value="F:RNA helicase activity"/>
    <property type="evidence" value="ECO:0007669"/>
    <property type="project" value="InterPro"/>
</dbReference>
<evidence type="ECO:0000256" key="1">
    <source>
        <dbReference type="ARBA" id="ARBA00022741"/>
    </source>
</evidence>
<dbReference type="PANTHER" id="PTHR47959">
    <property type="entry name" value="ATP-DEPENDENT RNA HELICASE RHLE-RELATED"/>
    <property type="match status" value="1"/>
</dbReference>
<evidence type="ECO:0000256" key="5">
    <source>
        <dbReference type="ARBA" id="ARBA00038437"/>
    </source>
</evidence>
<evidence type="ECO:0000259" key="11">
    <source>
        <dbReference type="PROSITE" id="PS51195"/>
    </source>
</evidence>
<dbReference type="Proteomes" id="UP000216998">
    <property type="component" value="Unassembled WGS sequence"/>
</dbReference>
<name>A0A255YQC3_9PROT</name>
<dbReference type="EMBL" id="NOXU01000032">
    <property type="protein sequence ID" value="OYQ31418.1"/>
    <property type="molecule type" value="Genomic_DNA"/>
</dbReference>
<gene>
    <name evidence="12" type="ORF">CHU95_19900</name>
</gene>
<dbReference type="CDD" id="cd18787">
    <property type="entry name" value="SF2_C_DEAD"/>
    <property type="match status" value="1"/>
</dbReference>
<dbReference type="InterPro" id="IPR000629">
    <property type="entry name" value="RNA-helicase_DEAD-box_CS"/>
</dbReference>
<dbReference type="InterPro" id="IPR011545">
    <property type="entry name" value="DEAD/DEAH_box_helicase_dom"/>
</dbReference>
<dbReference type="RefSeq" id="WP_094458097.1">
    <property type="nucleotide sequence ID" value="NZ_NOXU01000032.1"/>
</dbReference>
<feature type="domain" description="DEAD-box RNA helicase Q" evidence="11">
    <location>
        <begin position="2"/>
        <end position="30"/>
    </location>
</feature>
<dbReference type="SMART" id="SM00487">
    <property type="entry name" value="DEXDc"/>
    <property type="match status" value="1"/>
</dbReference>
<feature type="compositionally biased region" description="Pro residues" evidence="8">
    <location>
        <begin position="458"/>
        <end position="467"/>
    </location>
</feature>
<evidence type="ECO:0000313" key="13">
    <source>
        <dbReference type="Proteomes" id="UP000216998"/>
    </source>
</evidence>
<dbReference type="SMART" id="SM00490">
    <property type="entry name" value="HELICc"/>
    <property type="match status" value="1"/>
</dbReference>
<keyword evidence="1 7" id="KW-0547">Nucleotide-binding</keyword>
<feature type="region of interest" description="Disordered" evidence="8">
    <location>
        <begin position="379"/>
        <end position="543"/>
    </location>
</feature>
<evidence type="ECO:0000256" key="8">
    <source>
        <dbReference type="SAM" id="MobiDB-lite"/>
    </source>
</evidence>
<dbReference type="InterPro" id="IPR014001">
    <property type="entry name" value="Helicase_ATP-bd"/>
</dbReference>
<reference evidence="12 13" key="1">
    <citation type="submission" date="2017-07" db="EMBL/GenBank/DDBJ databases">
        <title>Niveispirillum cyanobacteriorum sp. nov., isolated from cyanobacterial aggregates in a eutrophic lake.</title>
        <authorList>
            <person name="Cai H."/>
        </authorList>
    </citation>
    <scope>NUCLEOTIDE SEQUENCE [LARGE SCALE GENOMIC DNA]</scope>
    <source>
        <strain evidence="13">TH1-14</strain>
    </source>
</reference>
<feature type="domain" description="Helicase C-terminal" evidence="10">
    <location>
        <begin position="236"/>
        <end position="382"/>
    </location>
</feature>
<dbReference type="SUPFAM" id="SSF52540">
    <property type="entry name" value="P-loop containing nucleoside triphosphate hydrolases"/>
    <property type="match status" value="1"/>
</dbReference>
<dbReference type="InterPro" id="IPR050079">
    <property type="entry name" value="DEAD_box_RNA_helicase"/>
</dbReference>
<dbReference type="GO" id="GO:0005829">
    <property type="term" value="C:cytosol"/>
    <property type="evidence" value="ECO:0007669"/>
    <property type="project" value="TreeGrafter"/>
</dbReference>
<evidence type="ECO:0000256" key="2">
    <source>
        <dbReference type="ARBA" id="ARBA00022801"/>
    </source>
</evidence>
<dbReference type="OrthoDB" id="9805696at2"/>
<organism evidence="12 13">
    <name type="scientific">Niveispirillum lacus</name>
    <dbReference type="NCBI Taxonomy" id="1981099"/>
    <lineage>
        <taxon>Bacteria</taxon>
        <taxon>Pseudomonadati</taxon>
        <taxon>Pseudomonadota</taxon>
        <taxon>Alphaproteobacteria</taxon>
        <taxon>Rhodospirillales</taxon>
        <taxon>Azospirillaceae</taxon>
        <taxon>Niveispirillum</taxon>
    </lineage>
</organism>
<dbReference type="AlphaFoldDB" id="A0A255YQC3"/>
<dbReference type="InterPro" id="IPR027417">
    <property type="entry name" value="P-loop_NTPase"/>
</dbReference>
<dbReference type="PANTHER" id="PTHR47959:SF13">
    <property type="entry name" value="ATP-DEPENDENT RNA HELICASE RHLE"/>
    <property type="match status" value="1"/>
</dbReference>
<feature type="short sequence motif" description="Q motif" evidence="6">
    <location>
        <begin position="2"/>
        <end position="30"/>
    </location>
</feature>
<sequence length="543" mass="57771">MLDFNGLGLLSPLSAGLSAAGYTKPTPIQAQALPAALAGRDVLGLAQTGTGKTAAFALPVLQALAKADKRARPHYPRALIMLPTRELALQVGTVFDLLGLHLPFTNAVVHGGVSINPQIKALAAGVDILIATPGRLIDLMDQGKCKLDNVVLFVLDEADRMLDMGFLPAVKKIVAKLPKAGRQTMFFSATMPNDVSGLAESLLHDHVRVEVTPPATTVERIDQSVIHLDMAQKAPTLVKLLSDPAVETAIIFTRTKHGANKLAAQLAGAGLGADAYHANKSQNARERALDAFRAGKTRALVATDIAARGIDVDLITHVFNYDLPEVPDAYVHRIGRTGRAGRAGTAVSLVTPADRPLLKQIEKVTRQSIPRHPMEPAAAAILPQLKPERPPQPQPKRGNRAKPAGQPGERSSQGRPGHRGQPRHGEAARNDSPRPDAPRSDMLRAEGTAAPAAAPAARPQPPRPQQGPRPQGQQGQRPPAQGQRPAPHGKPQNHSRPAAKQAADNRPARDGAAQPQRAQRPARETTEAGGDWTPDFLRRPARG</sequence>
<feature type="compositionally biased region" description="Low complexity" evidence="8">
    <location>
        <begin position="468"/>
        <end position="486"/>
    </location>
</feature>
<comment type="caution">
    <text evidence="12">The sequence shown here is derived from an EMBL/GenBank/DDBJ whole genome shotgun (WGS) entry which is preliminary data.</text>
</comment>